<dbReference type="SMART" id="SM01120">
    <property type="entry name" value="Dak2"/>
    <property type="match status" value="1"/>
</dbReference>
<dbReference type="AlphaFoldDB" id="A0A7L7KSK8"/>
<evidence type="ECO:0000259" key="1">
    <source>
        <dbReference type="PROSITE" id="PS51480"/>
    </source>
</evidence>
<organism evidence="2 3">
    <name type="scientific">Candidatus Xianfuyuplasma coldseepsis</name>
    <dbReference type="NCBI Taxonomy" id="2782163"/>
    <lineage>
        <taxon>Bacteria</taxon>
        <taxon>Bacillati</taxon>
        <taxon>Mycoplasmatota</taxon>
        <taxon>Mollicutes</taxon>
        <taxon>Candidatus Izemoplasmatales</taxon>
        <taxon>Candidatus Izemoplasmataceae</taxon>
        <taxon>Candidatus Xianfuyuplasma</taxon>
    </lineage>
</organism>
<proteinExistence type="predicted"/>
<dbReference type="InterPro" id="IPR033470">
    <property type="entry name" value="FakA-like_C"/>
</dbReference>
<dbReference type="Proteomes" id="UP000514720">
    <property type="component" value="Chromosome"/>
</dbReference>
<dbReference type="InterPro" id="IPR036117">
    <property type="entry name" value="DhaL_dom_sf"/>
</dbReference>
<dbReference type="RefSeq" id="WP_258877386.1">
    <property type="nucleotide sequence ID" value="NZ_CP048914.1"/>
</dbReference>
<dbReference type="PROSITE" id="PS51480">
    <property type="entry name" value="DHAL"/>
    <property type="match status" value="1"/>
</dbReference>
<dbReference type="EMBL" id="CP048914">
    <property type="protein sequence ID" value="QMS85585.1"/>
    <property type="molecule type" value="Genomic_DNA"/>
</dbReference>
<evidence type="ECO:0000313" key="2">
    <source>
        <dbReference type="EMBL" id="QMS85585.1"/>
    </source>
</evidence>
<name>A0A7L7KSK8_9MOLU</name>
<dbReference type="KEGG" id="xcl:G4Z02_07465"/>
<dbReference type="NCBIfam" id="TIGR03599">
    <property type="entry name" value="YloV"/>
    <property type="match status" value="1"/>
</dbReference>
<reference evidence="2 3" key="1">
    <citation type="submission" date="2020-02" db="EMBL/GenBank/DDBJ databases">
        <authorList>
            <person name="Zheng R.K."/>
            <person name="Sun C.M."/>
        </authorList>
    </citation>
    <scope>NUCLEOTIDE SEQUENCE [LARGE SCALE GENOMIC DNA]</scope>
    <source>
        <strain evidence="3">zrk13</strain>
    </source>
</reference>
<dbReference type="Pfam" id="PF21645">
    <property type="entry name" value="FakA-like_M"/>
    <property type="match status" value="1"/>
</dbReference>
<accession>A0A7L7KSK8</accession>
<dbReference type="SMART" id="SM01121">
    <property type="entry name" value="Dak1_2"/>
    <property type="match status" value="1"/>
</dbReference>
<feature type="domain" description="DhaL" evidence="1">
    <location>
        <begin position="9"/>
        <end position="201"/>
    </location>
</feature>
<dbReference type="GO" id="GO:0004371">
    <property type="term" value="F:glycerone kinase activity"/>
    <property type="evidence" value="ECO:0007669"/>
    <property type="project" value="InterPro"/>
</dbReference>
<dbReference type="PANTHER" id="PTHR33434">
    <property type="entry name" value="DEGV DOMAIN-CONTAINING PROTEIN DR_1986-RELATED"/>
    <property type="match status" value="1"/>
</dbReference>
<gene>
    <name evidence="2" type="ORF">G4Z02_07465</name>
</gene>
<dbReference type="SUPFAM" id="SSF101473">
    <property type="entry name" value="DhaL-like"/>
    <property type="match status" value="1"/>
</dbReference>
<dbReference type="Gene3D" id="1.25.40.340">
    <property type="match status" value="1"/>
</dbReference>
<evidence type="ECO:0000313" key="3">
    <source>
        <dbReference type="Proteomes" id="UP000514720"/>
    </source>
</evidence>
<keyword evidence="3" id="KW-1185">Reference proteome</keyword>
<dbReference type="InterPro" id="IPR048394">
    <property type="entry name" value="FakA-like_M"/>
</dbReference>
<dbReference type="InterPro" id="IPR019986">
    <property type="entry name" value="YloV-like"/>
</dbReference>
<dbReference type="Pfam" id="PF13684">
    <property type="entry name" value="FakA-like_C"/>
    <property type="match status" value="1"/>
</dbReference>
<sequence>MNPTVIDGNLLKLLITNGTIALRNDHQRINELNVFPVPDGDTGSNMQSTMMSGVKAIESLENETVEKIAKTLSRGLLMGARGNSGVILSQLFSGFAKVFKGKETCNTKEFVEGMVQGVKQAYGAVINPVEGTILTVAREAAEKALEIATDESGLHDVMKIYIEEAYESLERTPELLAVLKEAGVIDSGGAGFNVIIDGMIMALEGQILEDSKFNTVPSVAQEIGTYSSTEDFGYCTEFIVQLADGEKFNKDKFTKRISRFGDSLVVVADDQICKVHIHTKTPGDVLNFGQQYGNFATLKIENMTLQHSETLLHTEHEGGEEQDCGHQHAHYDGPHSKYGIITVVNGKGLKETFKEMGVSCIIDGGQTMNPSTEDFINAVEKIKCEHVIIIPNNGNVMLSAQHAAQYMEDRSITVLPAKTIAQGYASLTMFDANQDLDENVAEMRDLIQAVKTGEVTYAVRDTEYKGVKITKDEFIGIANGEIVTSNVKRIDTVCHLVQELLDDDSEIITVMYGKTVEEKELEEVMLCIETHHPDVEVEVIEGNQDIYSYIIAVE</sequence>
<dbReference type="PANTHER" id="PTHR33434:SF4">
    <property type="entry name" value="PHOSPHATASE PROTEIN"/>
    <property type="match status" value="1"/>
</dbReference>
<protein>
    <submittedName>
        <fullName evidence="2">DAK2 domain-containing protein</fullName>
    </submittedName>
</protein>
<dbReference type="InterPro" id="IPR050270">
    <property type="entry name" value="DegV_domain_contain"/>
</dbReference>
<dbReference type="InterPro" id="IPR004007">
    <property type="entry name" value="DhaL_dom"/>
</dbReference>
<dbReference type="GO" id="GO:0006071">
    <property type="term" value="P:glycerol metabolic process"/>
    <property type="evidence" value="ECO:0007669"/>
    <property type="project" value="InterPro"/>
</dbReference>
<dbReference type="Pfam" id="PF02734">
    <property type="entry name" value="Dak2"/>
    <property type="match status" value="1"/>
</dbReference>